<dbReference type="InterPro" id="IPR043128">
    <property type="entry name" value="Rev_trsase/Diguanyl_cyclase"/>
</dbReference>
<dbReference type="SUPFAM" id="SSF55785">
    <property type="entry name" value="PYP-like sensor domain (PAS domain)"/>
    <property type="match status" value="1"/>
</dbReference>
<gene>
    <name evidence="5" type="ORF">CBQ26_20365</name>
</gene>
<dbReference type="EMBL" id="NHMK01000037">
    <property type="protein sequence ID" value="OWL93303.1"/>
    <property type="molecule type" value="Genomic_DNA"/>
</dbReference>
<dbReference type="Gene3D" id="3.20.20.450">
    <property type="entry name" value="EAL domain"/>
    <property type="match status" value="1"/>
</dbReference>
<proteinExistence type="predicted"/>
<dbReference type="NCBIfam" id="TIGR00254">
    <property type="entry name" value="GGDEF"/>
    <property type="match status" value="1"/>
</dbReference>
<accession>A0A2D0A6U2</accession>
<dbReference type="Pfam" id="PF00990">
    <property type="entry name" value="GGDEF"/>
    <property type="match status" value="1"/>
</dbReference>
<feature type="domain" description="PAS" evidence="1">
    <location>
        <begin position="193"/>
        <end position="269"/>
    </location>
</feature>
<dbReference type="AlphaFoldDB" id="A0A2D0A6U2"/>
<feature type="domain" description="EAL" evidence="3">
    <location>
        <begin position="499"/>
        <end position="749"/>
    </location>
</feature>
<dbReference type="CDD" id="cd00130">
    <property type="entry name" value="PAS"/>
    <property type="match status" value="1"/>
</dbReference>
<dbReference type="InterPro" id="IPR000700">
    <property type="entry name" value="PAS-assoc_C"/>
</dbReference>
<dbReference type="CDD" id="cd01948">
    <property type="entry name" value="EAL"/>
    <property type="match status" value="1"/>
</dbReference>
<dbReference type="InterPro" id="IPR000160">
    <property type="entry name" value="GGDEF_dom"/>
</dbReference>
<evidence type="ECO:0000259" key="1">
    <source>
        <dbReference type="PROSITE" id="PS50112"/>
    </source>
</evidence>
<reference evidence="5 6" key="1">
    <citation type="submission" date="2017-05" db="EMBL/GenBank/DDBJ databases">
        <title>De novo genome assembly of Deniococcus indicus strain DR1.</title>
        <authorList>
            <person name="Chauhan D."/>
            <person name="Yennamalli R.M."/>
            <person name="Priyadarshini R."/>
        </authorList>
    </citation>
    <scope>NUCLEOTIDE SEQUENCE [LARGE SCALE GENOMIC DNA]</scope>
    <source>
        <strain evidence="5 6">DR1</strain>
    </source>
</reference>
<dbReference type="InterPro" id="IPR013656">
    <property type="entry name" value="PAS_4"/>
</dbReference>
<evidence type="ECO:0000259" key="4">
    <source>
        <dbReference type="PROSITE" id="PS50887"/>
    </source>
</evidence>
<dbReference type="SUPFAM" id="SSF141868">
    <property type="entry name" value="EAL domain-like"/>
    <property type="match status" value="1"/>
</dbReference>
<evidence type="ECO:0000313" key="5">
    <source>
        <dbReference type="EMBL" id="OWL93303.1"/>
    </source>
</evidence>
<name>A0A2D0A6U2_9DEIO</name>
<dbReference type="InterPro" id="IPR052155">
    <property type="entry name" value="Biofilm_reg_signaling"/>
</dbReference>
<dbReference type="PROSITE" id="PS50113">
    <property type="entry name" value="PAC"/>
    <property type="match status" value="1"/>
</dbReference>
<dbReference type="SMART" id="SM00267">
    <property type="entry name" value="GGDEF"/>
    <property type="match status" value="1"/>
</dbReference>
<dbReference type="InterPro" id="IPR035919">
    <property type="entry name" value="EAL_sf"/>
</dbReference>
<feature type="domain" description="PAC" evidence="2">
    <location>
        <begin position="272"/>
        <end position="324"/>
    </location>
</feature>
<evidence type="ECO:0000313" key="6">
    <source>
        <dbReference type="Proteomes" id="UP000197208"/>
    </source>
</evidence>
<dbReference type="InterPro" id="IPR000014">
    <property type="entry name" value="PAS"/>
</dbReference>
<dbReference type="PROSITE" id="PS50112">
    <property type="entry name" value="PAS"/>
    <property type="match status" value="1"/>
</dbReference>
<dbReference type="Pfam" id="PF08448">
    <property type="entry name" value="PAS_4"/>
    <property type="match status" value="1"/>
</dbReference>
<dbReference type="PROSITE" id="PS50883">
    <property type="entry name" value="EAL"/>
    <property type="match status" value="1"/>
</dbReference>
<dbReference type="OrthoDB" id="9759607at2"/>
<dbReference type="SUPFAM" id="SSF55073">
    <property type="entry name" value="Nucleotide cyclase"/>
    <property type="match status" value="1"/>
</dbReference>
<dbReference type="SMART" id="SM00052">
    <property type="entry name" value="EAL"/>
    <property type="match status" value="1"/>
</dbReference>
<dbReference type="Gene3D" id="3.30.70.270">
    <property type="match status" value="1"/>
</dbReference>
<dbReference type="FunFam" id="3.30.70.270:FF:000001">
    <property type="entry name" value="Diguanylate cyclase domain protein"/>
    <property type="match status" value="1"/>
</dbReference>
<dbReference type="PANTHER" id="PTHR44757">
    <property type="entry name" value="DIGUANYLATE CYCLASE DGCP"/>
    <property type="match status" value="1"/>
</dbReference>
<organism evidence="5 6">
    <name type="scientific">Deinococcus indicus</name>
    <dbReference type="NCBI Taxonomy" id="223556"/>
    <lineage>
        <taxon>Bacteria</taxon>
        <taxon>Thermotogati</taxon>
        <taxon>Deinococcota</taxon>
        <taxon>Deinococci</taxon>
        <taxon>Deinococcales</taxon>
        <taxon>Deinococcaceae</taxon>
        <taxon>Deinococcus</taxon>
    </lineage>
</organism>
<sequence>MPPSSRAEPDLLAVLEPLLQAAGLTEGHRAAPDGDPRRNAVEAAQAALMGARRERDVWRDAWQHSGEFRALLSADGALLDLNTQVLRAARQPAERLLGRRVWEAPWWPSGSAEAQQVQQAALQAGAGEITRLTVRAVSPDARLITLDLKFTPLPRRAWAAQQVLVEGRVRRHGAVSLTSTGSDGEALREANLTRVALESLLENVQDGIVACDSAGNLTVFNRVSREMHGLGSAPVPPSEWSRHYDLYEPDGVTPLVQARIPLFRALQGEQVQDVEMVIAPRGLPRRTVRASGGPLTGPDGEPLGAVVAMHDVTAQKHAESRLRHDALHDRLTGLPNRALLASLLEKTMRRFERDPGHPYAVMFLDLDDFKNVNDAYGHLTGDRLLLETAARLKDAVRRTDTVARMGGDEFAVLLDAPCDELNARRVAERLQRSMLRPFRLQGQDVRVTTSIGLAVASRGYTRLEEPLRDADTAMYAAKRAGRNRTVLFEPSMHEQALARVDTERQLREALREEQFTLHYQPVMHLPSGRCVGFEALVRWQHPQRGLLAPGAFLDIAERSGLIVPLGAWVLREAARQLREWQGEADLAGLFVSVNLSGQQLQVPAGTPDDLLTVSFPDGLHLEITETSLADTPEALRAMRALERRGVPLMLDDFGTGFASLSAAQRFPVGTLKIDRSFVSPLPGDARQTAIVASVVTLARHMQLNVVAEGIETAEQAQAVTDLGCTFGQGFLFSRPLPAAAAAAFARSRPLGTARPFGGTGT</sequence>
<dbReference type="Gene3D" id="3.30.450.20">
    <property type="entry name" value="PAS domain"/>
    <property type="match status" value="2"/>
</dbReference>
<keyword evidence="6" id="KW-1185">Reference proteome</keyword>
<dbReference type="NCBIfam" id="TIGR00229">
    <property type="entry name" value="sensory_box"/>
    <property type="match status" value="1"/>
</dbReference>
<dbReference type="PANTHER" id="PTHR44757:SF2">
    <property type="entry name" value="BIOFILM ARCHITECTURE MAINTENANCE PROTEIN MBAA"/>
    <property type="match status" value="1"/>
</dbReference>
<dbReference type="InterPro" id="IPR029787">
    <property type="entry name" value="Nucleotide_cyclase"/>
</dbReference>
<evidence type="ECO:0000259" key="3">
    <source>
        <dbReference type="PROSITE" id="PS50883"/>
    </source>
</evidence>
<dbReference type="Proteomes" id="UP000197208">
    <property type="component" value="Unassembled WGS sequence"/>
</dbReference>
<evidence type="ECO:0008006" key="7">
    <source>
        <dbReference type="Google" id="ProtNLM"/>
    </source>
</evidence>
<dbReference type="InterPro" id="IPR035965">
    <property type="entry name" value="PAS-like_dom_sf"/>
</dbReference>
<comment type="caution">
    <text evidence="5">The sequence shown here is derived from an EMBL/GenBank/DDBJ whole genome shotgun (WGS) entry which is preliminary data.</text>
</comment>
<dbReference type="RefSeq" id="WP_088250441.1">
    <property type="nucleotide sequence ID" value="NZ_NHMK01000037.1"/>
</dbReference>
<dbReference type="PROSITE" id="PS50887">
    <property type="entry name" value="GGDEF"/>
    <property type="match status" value="1"/>
</dbReference>
<dbReference type="Pfam" id="PF00563">
    <property type="entry name" value="EAL"/>
    <property type="match status" value="1"/>
</dbReference>
<feature type="domain" description="GGDEF" evidence="4">
    <location>
        <begin position="357"/>
        <end position="490"/>
    </location>
</feature>
<dbReference type="CDD" id="cd01949">
    <property type="entry name" value="GGDEF"/>
    <property type="match status" value="1"/>
</dbReference>
<protein>
    <recommendedName>
        <fullName evidence="7">Diguanylate cyclase</fullName>
    </recommendedName>
</protein>
<dbReference type="InterPro" id="IPR001633">
    <property type="entry name" value="EAL_dom"/>
</dbReference>
<evidence type="ECO:0000259" key="2">
    <source>
        <dbReference type="PROSITE" id="PS50113"/>
    </source>
</evidence>